<organism evidence="3 4">
    <name type="scientific">Streptomyces broussonetiae</name>
    <dbReference type="NCBI Taxonomy" id="2686304"/>
    <lineage>
        <taxon>Bacteria</taxon>
        <taxon>Bacillati</taxon>
        <taxon>Actinomycetota</taxon>
        <taxon>Actinomycetes</taxon>
        <taxon>Kitasatosporales</taxon>
        <taxon>Streptomycetaceae</taxon>
        <taxon>Streptomyces</taxon>
    </lineage>
</organism>
<protein>
    <recommendedName>
        <fullName evidence="5">Membrane-anchored protein</fullName>
    </recommendedName>
</protein>
<proteinExistence type="predicted"/>
<gene>
    <name evidence="3" type="ORF">GQF42_22305</name>
</gene>
<keyword evidence="2" id="KW-1133">Transmembrane helix</keyword>
<feature type="region of interest" description="Disordered" evidence="1">
    <location>
        <begin position="260"/>
        <end position="300"/>
    </location>
</feature>
<feature type="transmembrane region" description="Helical" evidence="2">
    <location>
        <begin position="222"/>
        <end position="242"/>
    </location>
</feature>
<name>A0A6I6N2K8_9ACTN</name>
<sequence length="300" mass="31147">MGPSVSRVAVSKLPMVGAMFWATKIVATTLGESASNFVTMAPLNLGYAVGAMIFLMAFGVTLAMQLKADRFHPVVFWSVILTTSIVGTSMSDYINRTAGLGYAGGSILLTSLLVIVLIGWRMTGQTMDVERIATTEGEVLYWTATLVSNTLGTSSGDFLSGGLGLGFRDSSLLLSGAMLVILAAHYLTPISGTALFWAAYVLTRPLGAVAENAVEKPVAQGGLGSGTTVTSSALLAVLAILVGRQMVGGHHVTRKVDAAFATDSHDPQPVGPSTATSTDGYAGKPPGRHSHRGEGDRADL</sequence>
<feature type="transmembrane region" description="Helical" evidence="2">
    <location>
        <begin position="74"/>
        <end position="94"/>
    </location>
</feature>
<keyword evidence="2" id="KW-0472">Membrane</keyword>
<feature type="transmembrane region" description="Helical" evidence="2">
    <location>
        <begin position="100"/>
        <end position="120"/>
    </location>
</feature>
<accession>A0A6I6N2K8</accession>
<dbReference type="KEGG" id="sbro:GQF42_22305"/>
<evidence type="ECO:0000256" key="1">
    <source>
        <dbReference type="SAM" id="MobiDB-lite"/>
    </source>
</evidence>
<reference evidence="3 4" key="1">
    <citation type="submission" date="2019-12" db="EMBL/GenBank/DDBJ databases">
        <title>Streptomyces sp. strain T44 isolated from rhizosphere soil of Broussonetia papyrifera.</title>
        <authorList>
            <person name="Mo P."/>
        </authorList>
    </citation>
    <scope>NUCLEOTIDE SEQUENCE [LARGE SCALE GENOMIC DNA]</scope>
    <source>
        <strain evidence="3 4">T44</strain>
    </source>
</reference>
<evidence type="ECO:0000256" key="2">
    <source>
        <dbReference type="SAM" id="Phobius"/>
    </source>
</evidence>
<evidence type="ECO:0000313" key="3">
    <source>
        <dbReference type="EMBL" id="QHA05654.1"/>
    </source>
</evidence>
<feature type="transmembrane region" description="Helical" evidence="2">
    <location>
        <begin position="45"/>
        <end position="62"/>
    </location>
</feature>
<evidence type="ECO:0000313" key="4">
    <source>
        <dbReference type="Proteomes" id="UP000436138"/>
    </source>
</evidence>
<keyword evidence="4" id="KW-1185">Reference proteome</keyword>
<evidence type="ECO:0008006" key="5">
    <source>
        <dbReference type="Google" id="ProtNLM"/>
    </source>
</evidence>
<feature type="transmembrane region" description="Helical" evidence="2">
    <location>
        <begin position="172"/>
        <end position="202"/>
    </location>
</feature>
<dbReference type="InterPro" id="IPR007136">
    <property type="entry name" value="DUF347"/>
</dbReference>
<dbReference type="Pfam" id="PF03988">
    <property type="entry name" value="DUF347"/>
    <property type="match status" value="4"/>
</dbReference>
<dbReference type="EMBL" id="CP047020">
    <property type="protein sequence ID" value="QHA05654.1"/>
    <property type="molecule type" value="Genomic_DNA"/>
</dbReference>
<dbReference type="Proteomes" id="UP000436138">
    <property type="component" value="Chromosome"/>
</dbReference>
<keyword evidence="2" id="KW-0812">Transmembrane</keyword>
<dbReference type="AlphaFoldDB" id="A0A6I6N2K8"/>